<evidence type="ECO:0000256" key="3">
    <source>
        <dbReference type="ARBA" id="ARBA00002938"/>
    </source>
</evidence>
<name>A0A3S9YKJ2_9ACTN</name>
<evidence type="ECO:0000259" key="15">
    <source>
        <dbReference type="Pfam" id="PF02776"/>
    </source>
</evidence>
<evidence type="ECO:0000256" key="4">
    <source>
        <dbReference type="ARBA" id="ARBA00007812"/>
    </source>
</evidence>
<comment type="similarity">
    <text evidence="4 12">Belongs to the TPP enzyme family.</text>
</comment>
<evidence type="ECO:0000259" key="13">
    <source>
        <dbReference type="Pfam" id="PF00205"/>
    </source>
</evidence>
<dbReference type="PIRSF" id="PIRSF036565">
    <property type="entry name" value="Pyruvt_ip_decrb"/>
    <property type="match status" value="1"/>
</dbReference>
<evidence type="ECO:0000256" key="11">
    <source>
        <dbReference type="PIRSR" id="PIRSR036565-2"/>
    </source>
</evidence>
<dbReference type="Gene3D" id="3.40.50.970">
    <property type="match status" value="2"/>
</dbReference>
<evidence type="ECO:0000256" key="5">
    <source>
        <dbReference type="ARBA" id="ARBA00020054"/>
    </source>
</evidence>
<dbReference type="GO" id="GO:0004737">
    <property type="term" value="F:pyruvate decarboxylase activity"/>
    <property type="evidence" value="ECO:0007669"/>
    <property type="project" value="TreeGrafter"/>
</dbReference>
<dbReference type="PANTHER" id="PTHR43452:SF30">
    <property type="entry name" value="PYRUVATE DECARBOXYLASE ISOZYME 1-RELATED"/>
    <property type="match status" value="1"/>
</dbReference>
<proteinExistence type="inferred from homology"/>
<evidence type="ECO:0000259" key="14">
    <source>
        <dbReference type="Pfam" id="PF02775"/>
    </source>
</evidence>
<feature type="domain" description="Thiamine pyrophosphate enzyme N-terminal TPP-binding" evidence="15">
    <location>
        <begin position="8"/>
        <end position="122"/>
    </location>
</feature>
<evidence type="ECO:0000256" key="1">
    <source>
        <dbReference type="ARBA" id="ARBA00001920"/>
    </source>
</evidence>
<dbReference type="InterPro" id="IPR012000">
    <property type="entry name" value="Thiamin_PyroP_enz_cen_dom"/>
</dbReference>
<keyword evidence="7" id="KW-0210">Decarboxylase</keyword>
<feature type="domain" description="Thiamine pyrophosphate enzyme central" evidence="13">
    <location>
        <begin position="219"/>
        <end position="333"/>
    </location>
</feature>
<evidence type="ECO:0000256" key="2">
    <source>
        <dbReference type="ARBA" id="ARBA00001964"/>
    </source>
</evidence>
<dbReference type="GO" id="GO:0005829">
    <property type="term" value="C:cytosol"/>
    <property type="evidence" value="ECO:0007669"/>
    <property type="project" value="TreeGrafter"/>
</dbReference>
<evidence type="ECO:0000313" key="16">
    <source>
        <dbReference type="EMBL" id="AZS75556.1"/>
    </source>
</evidence>
<dbReference type="InterPro" id="IPR029061">
    <property type="entry name" value="THDP-binding"/>
</dbReference>
<comment type="cofactor">
    <cofactor evidence="11">
        <name>Mg(2+)</name>
        <dbReference type="ChEBI" id="CHEBI:18420"/>
    </cofactor>
    <text evidence="11">Binds 1 Mg(2+) per subunit.</text>
</comment>
<dbReference type="InterPro" id="IPR012110">
    <property type="entry name" value="PDC/IPDC-like"/>
</dbReference>
<comment type="cofactor">
    <cofactor evidence="1">
        <name>a metal cation</name>
        <dbReference type="ChEBI" id="CHEBI:25213"/>
    </cofactor>
</comment>
<evidence type="ECO:0000256" key="10">
    <source>
        <dbReference type="ARBA" id="ARBA00023239"/>
    </source>
</evidence>
<dbReference type="InterPro" id="IPR047213">
    <property type="entry name" value="TPP_PYR_PDC_IPDC-like"/>
</dbReference>
<dbReference type="Gene3D" id="3.40.50.1220">
    <property type="entry name" value="TPP-binding domain"/>
    <property type="match status" value="1"/>
</dbReference>
<keyword evidence="8 11" id="KW-0460">Magnesium</keyword>
<dbReference type="CDD" id="cd07038">
    <property type="entry name" value="TPP_PYR_PDC_IPDC_like"/>
    <property type="match status" value="1"/>
</dbReference>
<evidence type="ECO:0000256" key="9">
    <source>
        <dbReference type="ARBA" id="ARBA00023052"/>
    </source>
</evidence>
<dbReference type="Proteomes" id="UP000275579">
    <property type="component" value="Chromosome"/>
</dbReference>
<keyword evidence="6 11" id="KW-0479">Metal-binding</keyword>
<dbReference type="GO" id="GO:0030976">
    <property type="term" value="F:thiamine pyrophosphate binding"/>
    <property type="evidence" value="ECO:0007669"/>
    <property type="project" value="InterPro"/>
</dbReference>
<protein>
    <recommendedName>
        <fullName evidence="5">Alpha-keto-acid decarboxylase</fullName>
    </recommendedName>
</protein>
<dbReference type="Pfam" id="PF00205">
    <property type="entry name" value="TPP_enzyme_M"/>
    <property type="match status" value="1"/>
</dbReference>
<dbReference type="SUPFAM" id="SSF52467">
    <property type="entry name" value="DHS-like NAD/FAD-binding domain"/>
    <property type="match status" value="1"/>
</dbReference>
<evidence type="ECO:0000256" key="8">
    <source>
        <dbReference type="ARBA" id="ARBA00022842"/>
    </source>
</evidence>
<comment type="function">
    <text evidence="3">Decarboxylates branched-chain and aromatic alpha-keto acids to aldehydes.</text>
</comment>
<evidence type="ECO:0000256" key="7">
    <source>
        <dbReference type="ARBA" id="ARBA00022793"/>
    </source>
</evidence>
<comment type="cofactor">
    <cofactor evidence="2">
        <name>thiamine diphosphate</name>
        <dbReference type="ChEBI" id="CHEBI:58937"/>
    </cofactor>
</comment>
<dbReference type="GO" id="GO:0000287">
    <property type="term" value="F:magnesium ion binding"/>
    <property type="evidence" value="ECO:0007669"/>
    <property type="project" value="InterPro"/>
</dbReference>
<evidence type="ECO:0000256" key="12">
    <source>
        <dbReference type="RuleBase" id="RU362132"/>
    </source>
</evidence>
<dbReference type="AlphaFoldDB" id="A0A3S9YKJ2"/>
<dbReference type="RefSeq" id="WP_127154299.1">
    <property type="nucleotide sequence ID" value="NZ_CP029042.1"/>
</dbReference>
<dbReference type="EMBL" id="CP029042">
    <property type="protein sequence ID" value="AZS75556.1"/>
    <property type="molecule type" value="Genomic_DNA"/>
</dbReference>
<dbReference type="InterPro" id="IPR011766">
    <property type="entry name" value="TPP_enzyme_TPP-bd"/>
</dbReference>
<organism evidence="16 17">
    <name type="scientific">Streptomyces lydicus</name>
    <dbReference type="NCBI Taxonomy" id="47763"/>
    <lineage>
        <taxon>Bacteria</taxon>
        <taxon>Bacillati</taxon>
        <taxon>Actinomycetota</taxon>
        <taxon>Actinomycetes</taxon>
        <taxon>Kitasatosporales</taxon>
        <taxon>Streptomycetaceae</taxon>
        <taxon>Streptomyces</taxon>
    </lineage>
</organism>
<dbReference type="GO" id="GO:0000949">
    <property type="term" value="P:aromatic amino acid family catabolic process to alcohol via Ehrlich pathway"/>
    <property type="evidence" value="ECO:0007669"/>
    <property type="project" value="TreeGrafter"/>
</dbReference>
<accession>A0A3S9YKJ2</accession>
<dbReference type="PANTHER" id="PTHR43452">
    <property type="entry name" value="PYRUVATE DECARBOXYLASE"/>
    <property type="match status" value="1"/>
</dbReference>
<dbReference type="Pfam" id="PF02775">
    <property type="entry name" value="TPP_enzyme_C"/>
    <property type="match status" value="1"/>
</dbReference>
<dbReference type="InterPro" id="IPR012001">
    <property type="entry name" value="Thiamin_PyroP_enz_TPP-bd_dom"/>
</dbReference>
<gene>
    <name evidence="16" type="ORF">DDE74_35840</name>
</gene>
<feature type="binding site" evidence="11">
    <location>
        <position position="511"/>
    </location>
    <ligand>
        <name>Mg(2+)</name>
        <dbReference type="ChEBI" id="CHEBI:18420"/>
    </ligand>
</feature>
<feature type="binding site" evidence="11">
    <location>
        <position position="484"/>
    </location>
    <ligand>
        <name>Mg(2+)</name>
        <dbReference type="ChEBI" id="CHEBI:18420"/>
    </ligand>
</feature>
<keyword evidence="10" id="KW-0456">Lyase</keyword>
<reference evidence="16 17" key="1">
    <citation type="submission" date="2018-04" db="EMBL/GenBank/DDBJ databases">
        <title>Complete genome sequences of Streptomyces lydicus strain WYEC and characterization of antagonistic properties of biological control agents.</title>
        <authorList>
            <person name="Mariita R.M."/>
            <person name="Sello J.K."/>
        </authorList>
    </citation>
    <scope>NUCLEOTIDE SEQUENCE [LARGE SCALE GENOMIC DNA]</scope>
    <source>
        <strain evidence="16 17">WYEC 108</strain>
    </source>
</reference>
<keyword evidence="9 12" id="KW-0786">Thiamine pyrophosphate</keyword>
<feature type="domain" description="Thiamine pyrophosphate enzyme TPP-binding" evidence="14">
    <location>
        <begin position="437"/>
        <end position="596"/>
    </location>
</feature>
<sequence>MTTSPTCTVAEYLARRLEQLGITHLFGVPGDHLGPFLSTLHEKTEVRWVGTPTEGGAGQAADGYARVTSADAEIALGEQGIGAVAVTYSVGAFNLLNAIGGAFAEYVPLIAINAAPSYEQWLNQQAIGLLTSHMSQRPESNLEVYRQVTVDAQALSNPGLAPTQIDSAITACLSHRRPVYLEVMDDLWEAQCPAPQGRLTRRERPVTAKNERMLDRAVTACVELVRRYGNPILWAGEEIDRFRLSDEFEKLVRETRIPFCTTIGAKSVVSEYTPGFSGVYNGKASHPEVAEVFNNAGCRIGLGSWATSKNLGGERSIGDDWAVAAHDGVHVGASYFPDVQLARFLPALRERLVAEFGDGAFAADYFARAHEDGLQVADSTAAHLASQTGGPYPETVTYDSFFRHINAFLDEQTSEPPGARSNPFTVVCDAAFALIGSMNLRMAERASYVAQNSWLSIGYSVGAATGVALGRSHAGKRPMVFVGDGSFQETCQEMSTHVRHGLRPVVFVLDNEAFYGIEQMLIHPCYYQDGTPRSDGADFYNELHPWRYEKLADVFGSAKQPMHGFAVRRHDELTDLLKRLAEPSDAVNQGPVVVRVQLDRHDYPEALKYKVAENCPPSGGAPSEGKVG</sequence>
<evidence type="ECO:0000313" key="17">
    <source>
        <dbReference type="Proteomes" id="UP000275579"/>
    </source>
</evidence>
<evidence type="ECO:0000256" key="6">
    <source>
        <dbReference type="ARBA" id="ARBA00022723"/>
    </source>
</evidence>
<dbReference type="InterPro" id="IPR029035">
    <property type="entry name" value="DHS-like_NAD/FAD-binding_dom"/>
</dbReference>
<dbReference type="Pfam" id="PF02776">
    <property type="entry name" value="TPP_enzyme_N"/>
    <property type="match status" value="1"/>
</dbReference>
<dbReference type="SUPFAM" id="SSF52518">
    <property type="entry name" value="Thiamin diphosphate-binding fold (THDP-binding)"/>
    <property type="match status" value="2"/>
</dbReference>